<accession>A0A2N6QUD0</accession>
<keyword evidence="1" id="KW-0472">Membrane</keyword>
<dbReference type="EMBL" id="PNGJ01000001">
    <property type="protein sequence ID" value="PMC25645.1"/>
    <property type="molecule type" value="Genomic_DNA"/>
</dbReference>
<organism evidence="2 3">
    <name type="scientific">Hoylesella buccalis</name>
    <dbReference type="NCBI Taxonomy" id="28127"/>
    <lineage>
        <taxon>Bacteria</taxon>
        <taxon>Pseudomonadati</taxon>
        <taxon>Bacteroidota</taxon>
        <taxon>Bacteroidia</taxon>
        <taxon>Bacteroidales</taxon>
        <taxon>Prevotellaceae</taxon>
        <taxon>Hoylesella</taxon>
    </lineage>
</organism>
<comment type="caution">
    <text evidence="2">The sequence shown here is derived from an EMBL/GenBank/DDBJ whole genome shotgun (WGS) entry which is preliminary data.</text>
</comment>
<gene>
    <name evidence="2" type="ORF">CJ231_02445</name>
</gene>
<evidence type="ECO:0000313" key="3">
    <source>
        <dbReference type="Proteomes" id="UP000235564"/>
    </source>
</evidence>
<keyword evidence="1" id="KW-0812">Transmembrane</keyword>
<proteinExistence type="predicted"/>
<reference evidence="2 3" key="1">
    <citation type="submission" date="2017-09" db="EMBL/GenBank/DDBJ databases">
        <title>Bacterial strain isolated from the female urinary microbiota.</title>
        <authorList>
            <person name="Thomas-White K."/>
            <person name="Kumar N."/>
            <person name="Forster S."/>
            <person name="Putonti C."/>
            <person name="Lawley T."/>
            <person name="Wolfe A.J."/>
        </authorList>
    </citation>
    <scope>NUCLEOTIDE SEQUENCE [LARGE SCALE GENOMIC DNA]</scope>
    <source>
        <strain evidence="2 3">UMB0536</strain>
    </source>
</reference>
<protein>
    <submittedName>
        <fullName evidence="2">Uncharacterized protein</fullName>
    </submittedName>
</protein>
<dbReference type="Proteomes" id="UP000235564">
    <property type="component" value="Unassembled WGS sequence"/>
</dbReference>
<keyword evidence="1" id="KW-1133">Transmembrane helix</keyword>
<feature type="transmembrane region" description="Helical" evidence="1">
    <location>
        <begin position="53"/>
        <end position="72"/>
    </location>
</feature>
<evidence type="ECO:0000313" key="2">
    <source>
        <dbReference type="EMBL" id="PMC25645.1"/>
    </source>
</evidence>
<evidence type="ECO:0000256" key="1">
    <source>
        <dbReference type="SAM" id="Phobius"/>
    </source>
</evidence>
<dbReference type="AlphaFoldDB" id="A0A2N6QUD0"/>
<sequence>MLKICYICIIKKQINLKYMRKKAFPVILLLTCWIFNFFECCFSDEIEISLQNIITFKSFIFTFIVTILFIYLDYEKK</sequence>
<name>A0A2N6QUD0_9BACT</name>